<accession>A0A371GTC4</accession>
<evidence type="ECO:0000313" key="2">
    <source>
        <dbReference type="EMBL" id="RDX93780.1"/>
    </source>
</evidence>
<dbReference type="AlphaFoldDB" id="A0A371GTC4"/>
<dbReference type="Gene3D" id="1.10.620.20">
    <property type="entry name" value="Ribonucleotide Reductase, subunit A"/>
    <property type="match status" value="1"/>
</dbReference>
<dbReference type="PANTHER" id="PTHR23409:SF18">
    <property type="entry name" value="RIBONUCLEOSIDE-DIPHOSPHATE REDUCTASE SUBUNIT M2"/>
    <property type="match status" value="1"/>
</dbReference>
<protein>
    <submittedName>
        <fullName evidence="2">Ribonucleoside-diphosphate reductase small chain A</fullName>
    </submittedName>
</protein>
<dbReference type="STRING" id="157652.A0A371GTC4"/>
<evidence type="ECO:0000256" key="1">
    <source>
        <dbReference type="SAM" id="Phobius"/>
    </source>
</evidence>
<dbReference type="InterPro" id="IPR012348">
    <property type="entry name" value="RNR-like"/>
</dbReference>
<feature type="non-terminal residue" evidence="2">
    <location>
        <position position="1"/>
    </location>
</feature>
<dbReference type="SUPFAM" id="SSF47240">
    <property type="entry name" value="Ferritin-like"/>
    <property type="match status" value="1"/>
</dbReference>
<comment type="caution">
    <text evidence="2">The sequence shown here is derived from an EMBL/GenBank/DDBJ whole genome shotgun (WGS) entry which is preliminary data.</text>
</comment>
<proteinExistence type="predicted"/>
<keyword evidence="1" id="KW-0812">Transmembrane</keyword>
<gene>
    <name evidence="2" type="primary">RNR2A</name>
    <name evidence="2" type="ORF">CR513_23914</name>
</gene>
<feature type="transmembrane region" description="Helical" evidence="1">
    <location>
        <begin position="31"/>
        <end position="52"/>
    </location>
</feature>
<keyword evidence="1" id="KW-0472">Membrane</keyword>
<evidence type="ECO:0000313" key="3">
    <source>
        <dbReference type="Proteomes" id="UP000257109"/>
    </source>
</evidence>
<dbReference type="Pfam" id="PF00268">
    <property type="entry name" value="Ribonuc_red_sm"/>
    <property type="match status" value="1"/>
</dbReference>
<organism evidence="2 3">
    <name type="scientific">Mucuna pruriens</name>
    <name type="common">Velvet bean</name>
    <name type="synonym">Dolichos pruriens</name>
    <dbReference type="NCBI Taxonomy" id="157652"/>
    <lineage>
        <taxon>Eukaryota</taxon>
        <taxon>Viridiplantae</taxon>
        <taxon>Streptophyta</taxon>
        <taxon>Embryophyta</taxon>
        <taxon>Tracheophyta</taxon>
        <taxon>Spermatophyta</taxon>
        <taxon>Magnoliopsida</taxon>
        <taxon>eudicotyledons</taxon>
        <taxon>Gunneridae</taxon>
        <taxon>Pentapetalae</taxon>
        <taxon>rosids</taxon>
        <taxon>fabids</taxon>
        <taxon>Fabales</taxon>
        <taxon>Fabaceae</taxon>
        <taxon>Papilionoideae</taxon>
        <taxon>50 kb inversion clade</taxon>
        <taxon>NPAAA clade</taxon>
        <taxon>indigoferoid/millettioid clade</taxon>
        <taxon>Phaseoleae</taxon>
        <taxon>Mucuna</taxon>
    </lineage>
</organism>
<keyword evidence="1" id="KW-1133">Transmembrane helix</keyword>
<reference evidence="2" key="1">
    <citation type="submission" date="2018-05" db="EMBL/GenBank/DDBJ databases">
        <title>Draft genome of Mucuna pruriens seed.</title>
        <authorList>
            <person name="Nnadi N.E."/>
            <person name="Vos R."/>
            <person name="Hasami M.H."/>
            <person name="Devisetty U.K."/>
            <person name="Aguiy J.C."/>
        </authorList>
    </citation>
    <scope>NUCLEOTIDE SEQUENCE [LARGE SCALE GENOMIC DNA]</scope>
    <source>
        <strain evidence="2">JCA_2017</strain>
    </source>
</reference>
<sequence>MADASFWTTGEVDLSRDLSKWNSLTDCERYFITHLIALFFISEMALSLKILLVPQACAFYNFQIAMENVHSECTASSLIPTSKNLHKRSSSSAPLITSLLSPSLEKLICHLLAIKSCSIGREPERGPPPSSYKMKPI</sequence>
<dbReference type="PANTHER" id="PTHR23409">
    <property type="entry name" value="RIBONUCLEOSIDE-DIPHOSPHATE REDUCTASE SMALL CHAIN"/>
    <property type="match status" value="1"/>
</dbReference>
<dbReference type="GO" id="GO:0016491">
    <property type="term" value="F:oxidoreductase activity"/>
    <property type="evidence" value="ECO:0007669"/>
    <property type="project" value="InterPro"/>
</dbReference>
<dbReference type="InterPro" id="IPR000358">
    <property type="entry name" value="RNR_small_fam"/>
</dbReference>
<dbReference type="EMBL" id="QJKJ01004531">
    <property type="protein sequence ID" value="RDX93780.1"/>
    <property type="molecule type" value="Genomic_DNA"/>
</dbReference>
<dbReference type="GO" id="GO:0009263">
    <property type="term" value="P:deoxyribonucleotide biosynthetic process"/>
    <property type="evidence" value="ECO:0007669"/>
    <property type="project" value="InterPro"/>
</dbReference>
<name>A0A371GTC4_MUCPR</name>
<dbReference type="InterPro" id="IPR009078">
    <property type="entry name" value="Ferritin-like_SF"/>
</dbReference>
<keyword evidence="3" id="KW-1185">Reference proteome</keyword>
<dbReference type="Proteomes" id="UP000257109">
    <property type="component" value="Unassembled WGS sequence"/>
</dbReference>